<evidence type="ECO:0000313" key="2">
    <source>
        <dbReference type="EMBL" id="OAG67681.1"/>
    </source>
</evidence>
<protein>
    <recommendedName>
        <fullName evidence="5">Transposase</fullName>
    </recommendedName>
</protein>
<evidence type="ECO:0000313" key="4">
    <source>
        <dbReference type="Proteomes" id="UP001303614"/>
    </source>
</evidence>
<dbReference type="EMBL" id="LXNG01000014">
    <property type="protein sequence ID" value="OAG67681.1"/>
    <property type="molecule type" value="Genomic_DNA"/>
</dbReference>
<dbReference type="OrthoDB" id="6008973at2"/>
<evidence type="ECO:0000313" key="3">
    <source>
        <dbReference type="Proteomes" id="UP000077659"/>
    </source>
</evidence>
<organism evidence="2 3">
    <name type="scientific">Xanthomonas floridensis</name>
    <dbReference type="NCBI Taxonomy" id="1843580"/>
    <lineage>
        <taxon>Bacteria</taxon>
        <taxon>Pseudomonadati</taxon>
        <taxon>Pseudomonadota</taxon>
        <taxon>Gammaproteobacteria</taxon>
        <taxon>Lysobacterales</taxon>
        <taxon>Lysobacteraceae</taxon>
        <taxon>Xanthomonas</taxon>
    </lineage>
</organism>
<gene>
    <name evidence="2" type="ORF">A7D17_15955</name>
    <name evidence="1" type="ORF">VB146_05235</name>
</gene>
<accession>A0A1A9MC89</accession>
<evidence type="ECO:0000313" key="1">
    <source>
        <dbReference type="EMBL" id="MEA5123281.1"/>
    </source>
</evidence>
<dbReference type="STRING" id="1843580.A7D17_15955"/>
<dbReference type="AlphaFoldDB" id="A0A1A9MC89"/>
<dbReference type="Proteomes" id="UP001303614">
    <property type="component" value="Unassembled WGS sequence"/>
</dbReference>
<reference evidence="2 3" key="1">
    <citation type="submission" date="2016-05" db="EMBL/GenBank/DDBJ databases">
        <title>Pathogenic, phenotypic and molecular characterisation of Xanthomonas nasturtii sp. nov. and Xanthomonas floridensis sp. nov., new species of Xanthomonas associated with watercress production in Florida.</title>
        <authorList>
            <person name="Vicente J.G."/>
            <person name="Rothwell S."/>
            <person name="Holub E.B."/>
            <person name="Studholme D.J."/>
        </authorList>
    </citation>
    <scope>NUCLEOTIDE SEQUENCE [LARGE SCALE GENOMIC DNA]</scope>
    <source>
        <strain evidence="2 3">WHRI 8848</strain>
    </source>
</reference>
<keyword evidence="4" id="KW-1185">Reference proteome</keyword>
<comment type="caution">
    <text evidence="2">The sequence shown here is derived from an EMBL/GenBank/DDBJ whole genome shotgun (WGS) entry which is preliminary data.</text>
</comment>
<dbReference type="RefSeq" id="WP_064508832.1">
    <property type="nucleotide sequence ID" value="NZ_JAYFSN010000017.1"/>
</dbReference>
<dbReference type="EMBL" id="JAYFSO010000005">
    <property type="protein sequence ID" value="MEA5123281.1"/>
    <property type="molecule type" value="Genomic_DNA"/>
</dbReference>
<name>A0A1A9MC89_9XANT</name>
<proteinExistence type="predicted"/>
<evidence type="ECO:0008006" key="5">
    <source>
        <dbReference type="Google" id="ProtNLM"/>
    </source>
</evidence>
<sequence length="63" mass="7447">MILQLIEDWRRERRIRRIASAMRAATVTGKPNLARAYWLDMKRECESRSSGQVKRMERAGRLA</sequence>
<reference evidence="1 4" key="2">
    <citation type="submission" date="2023-12" db="EMBL/GenBank/DDBJ databases">
        <title>Genome sequencing of Xanthomonas floridensis.</title>
        <authorList>
            <person name="Greer S."/>
            <person name="Harrison J."/>
            <person name="Grant M."/>
            <person name="Vicente J."/>
            <person name="Studholme D."/>
        </authorList>
    </citation>
    <scope>NUCLEOTIDE SEQUENCE [LARGE SCALE GENOMIC DNA]</scope>
    <source>
        <strain evidence="1 4">WHRI 8848</strain>
    </source>
</reference>
<dbReference type="Proteomes" id="UP000077659">
    <property type="component" value="Unassembled WGS sequence"/>
</dbReference>